<evidence type="ECO:0000313" key="1">
    <source>
        <dbReference type="EMBL" id="DAD81701.1"/>
    </source>
</evidence>
<organism evidence="1">
    <name type="scientific">Myoviridae sp. ct9Ns12</name>
    <dbReference type="NCBI Taxonomy" id="2826626"/>
    <lineage>
        <taxon>Viruses</taxon>
        <taxon>Duplodnaviria</taxon>
        <taxon>Heunggongvirae</taxon>
        <taxon>Uroviricota</taxon>
        <taxon>Caudoviricetes</taxon>
    </lineage>
</organism>
<accession>A0A8S5MH76</accession>
<protein>
    <submittedName>
        <fullName evidence="1">Uncharacterized protein</fullName>
    </submittedName>
</protein>
<sequence length="66" mass="7568">MKGFEINFKVYADTQEEADAASKALQDFVNEHAAEGRAVTAQKLTECVPKWKDNLFVKNQIIKYFK</sequence>
<dbReference type="EMBL" id="BK014906">
    <property type="protein sequence ID" value="DAD81701.1"/>
    <property type="molecule type" value="Genomic_DNA"/>
</dbReference>
<name>A0A8S5MH76_9CAUD</name>
<proteinExistence type="predicted"/>
<reference evidence="1" key="1">
    <citation type="journal article" date="2021" name="Proc. Natl. Acad. Sci. U.S.A.">
        <title>A Catalog of Tens of Thousands of Viruses from Human Metagenomes Reveals Hidden Associations with Chronic Diseases.</title>
        <authorList>
            <person name="Tisza M.J."/>
            <person name="Buck C.B."/>
        </authorList>
    </citation>
    <scope>NUCLEOTIDE SEQUENCE</scope>
    <source>
        <strain evidence="1">Ct9Ns12</strain>
    </source>
</reference>